<evidence type="ECO:0000256" key="1">
    <source>
        <dbReference type="SAM" id="MobiDB-lite"/>
    </source>
</evidence>
<name>A0A8S2SPH6_9BILA</name>
<accession>A0A8S2SPH6</accession>
<organism evidence="3 4">
    <name type="scientific">Didymodactylos carnosus</name>
    <dbReference type="NCBI Taxonomy" id="1234261"/>
    <lineage>
        <taxon>Eukaryota</taxon>
        <taxon>Metazoa</taxon>
        <taxon>Spiralia</taxon>
        <taxon>Gnathifera</taxon>
        <taxon>Rotifera</taxon>
        <taxon>Eurotatoria</taxon>
        <taxon>Bdelloidea</taxon>
        <taxon>Philodinida</taxon>
        <taxon>Philodinidae</taxon>
        <taxon>Didymodactylos</taxon>
    </lineage>
</organism>
<sequence length="84" mass="9740">MPPKKEKKPFSQWQQILKTGNSKYSKVIDRIDKANPPSDSQDPVHFQDGQPLQRDGTWKHGKGHPLADSEKEFCDLLDFKYQTQ</sequence>
<dbReference type="EMBL" id="CAJNOK010029353">
    <property type="protein sequence ID" value="CAF1446626.1"/>
    <property type="molecule type" value="Genomic_DNA"/>
</dbReference>
<reference evidence="3" key="1">
    <citation type="submission" date="2021-02" db="EMBL/GenBank/DDBJ databases">
        <authorList>
            <person name="Nowell W R."/>
        </authorList>
    </citation>
    <scope>NUCLEOTIDE SEQUENCE</scope>
</reference>
<comment type="caution">
    <text evidence="3">The sequence shown here is derived from an EMBL/GenBank/DDBJ whole genome shotgun (WGS) entry which is preliminary data.</text>
</comment>
<evidence type="ECO:0000313" key="3">
    <source>
        <dbReference type="EMBL" id="CAF4241942.1"/>
    </source>
</evidence>
<evidence type="ECO:0000313" key="4">
    <source>
        <dbReference type="Proteomes" id="UP000682733"/>
    </source>
</evidence>
<gene>
    <name evidence="2" type="ORF">OVA965_LOCUS34651</name>
    <name evidence="3" type="ORF">TMI583_LOCUS35584</name>
</gene>
<dbReference type="Proteomes" id="UP000677228">
    <property type="component" value="Unassembled WGS sequence"/>
</dbReference>
<protein>
    <submittedName>
        <fullName evidence="3">Uncharacterized protein</fullName>
    </submittedName>
</protein>
<dbReference type="Proteomes" id="UP000682733">
    <property type="component" value="Unassembled WGS sequence"/>
</dbReference>
<evidence type="ECO:0000313" key="2">
    <source>
        <dbReference type="EMBL" id="CAF1446626.1"/>
    </source>
</evidence>
<dbReference type="AlphaFoldDB" id="A0A8S2SPH6"/>
<dbReference type="EMBL" id="CAJOBA010051174">
    <property type="protein sequence ID" value="CAF4241942.1"/>
    <property type="molecule type" value="Genomic_DNA"/>
</dbReference>
<proteinExistence type="predicted"/>
<feature type="region of interest" description="Disordered" evidence="1">
    <location>
        <begin position="32"/>
        <end position="65"/>
    </location>
</feature>